<sequence length="144" mass="16603">MSSMSEAKFPKYLFPQFTEEEIEKASKSINSSVNWTEYDKWIKAGKPYQEHDELIIDQKLENESAHKRPARTRSNNVVRRRKQENGFSSKKSAGKATRNTGKRSDEITSNERTPSTSSEKSEYCYKKSRSKPIPNIINVHKSDA</sequence>
<keyword evidence="3" id="KW-1185">Reference proteome</keyword>
<dbReference type="EMBL" id="LLXI01000605">
    <property type="protein sequence ID" value="PKY48122.1"/>
    <property type="molecule type" value="Genomic_DNA"/>
</dbReference>
<gene>
    <name evidence="2" type="ORF">RhiirA4_463603</name>
</gene>
<evidence type="ECO:0000313" key="2">
    <source>
        <dbReference type="EMBL" id="PKY48122.1"/>
    </source>
</evidence>
<proteinExistence type="predicted"/>
<dbReference type="Proteomes" id="UP000234323">
    <property type="component" value="Unassembled WGS sequence"/>
</dbReference>
<evidence type="ECO:0000313" key="3">
    <source>
        <dbReference type="Proteomes" id="UP000234323"/>
    </source>
</evidence>
<dbReference type="AlphaFoldDB" id="A0A2I1GNA8"/>
<dbReference type="OrthoDB" id="2415374at2759"/>
<organism evidence="2 3">
    <name type="scientific">Rhizophagus irregularis</name>
    <dbReference type="NCBI Taxonomy" id="588596"/>
    <lineage>
        <taxon>Eukaryota</taxon>
        <taxon>Fungi</taxon>
        <taxon>Fungi incertae sedis</taxon>
        <taxon>Mucoromycota</taxon>
        <taxon>Glomeromycotina</taxon>
        <taxon>Glomeromycetes</taxon>
        <taxon>Glomerales</taxon>
        <taxon>Glomeraceae</taxon>
        <taxon>Rhizophagus</taxon>
    </lineage>
</organism>
<comment type="caution">
    <text evidence="2">The sequence shown here is derived from an EMBL/GenBank/DDBJ whole genome shotgun (WGS) entry which is preliminary data.</text>
</comment>
<dbReference type="VEuPathDB" id="FungiDB:FUN_011633"/>
<dbReference type="VEuPathDB" id="FungiDB:RhiirA1_464249"/>
<reference evidence="2 3" key="1">
    <citation type="submission" date="2015-10" db="EMBL/GenBank/DDBJ databases">
        <title>Genome analyses suggest a sexual origin of heterokaryosis in a supposedly ancient asexual fungus.</title>
        <authorList>
            <person name="Ropars J."/>
            <person name="Sedzielewska K."/>
            <person name="Noel J."/>
            <person name="Charron P."/>
            <person name="Farinelli L."/>
            <person name="Marton T."/>
            <person name="Kruger M."/>
            <person name="Pelin A."/>
            <person name="Brachmann A."/>
            <person name="Corradi N."/>
        </authorList>
    </citation>
    <scope>NUCLEOTIDE SEQUENCE [LARGE SCALE GENOMIC DNA]</scope>
    <source>
        <strain evidence="2 3">A4</strain>
    </source>
</reference>
<evidence type="ECO:0000256" key="1">
    <source>
        <dbReference type="SAM" id="MobiDB-lite"/>
    </source>
</evidence>
<dbReference type="VEuPathDB" id="FungiDB:RhiirFUN_005999"/>
<name>A0A2I1GNA8_9GLOM</name>
<protein>
    <submittedName>
        <fullName evidence="2">Uncharacterized protein</fullName>
    </submittedName>
</protein>
<feature type="region of interest" description="Disordered" evidence="1">
    <location>
        <begin position="59"/>
        <end position="144"/>
    </location>
</feature>
<accession>A0A2I1GNA8</accession>